<dbReference type="InterPro" id="IPR004548">
    <property type="entry name" value="PrfC"/>
</dbReference>
<dbReference type="InterPro" id="IPR038467">
    <property type="entry name" value="RF3_dom_3_sf"/>
</dbReference>
<dbReference type="FunFam" id="3.40.50.300:FF:000542">
    <property type="entry name" value="Peptide chain release factor 3"/>
    <property type="match status" value="1"/>
</dbReference>
<dbReference type="InterPro" id="IPR041732">
    <property type="entry name" value="RF3_GTP-bd"/>
</dbReference>
<keyword evidence="3 9" id="KW-0963">Cytoplasm</keyword>
<dbReference type="SUPFAM" id="SSF52540">
    <property type="entry name" value="P-loop containing nucleoside triphosphate hydrolases"/>
    <property type="match status" value="1"/>
</dbReference>
<dbReference type="InterPro" id="IPR031157">
    <property type="entry name" value="G_TR_CS"/>
</dbReference>
<sequence>MIPILFFRGKGTNMNQAELKAAVDKRRTFAIISHPDAGKTTITEQLLLFGGVVREAGTVKARKTGNYAKSDWMEIEKKRGISVTSSVMQFDYAGKRINILDTPGHEDFSEDTYRTLMAVDSAVMVIDSAKGIEPQTKKLFQICKMRGIPIFTFMNKLDRDGREPLDLVNELEEVLGIDAYPMNWPIGMGKGLAGLYDIYNNRIELHTDEPEYLALDSNGELKEPNPIEEESVFQDAMMEVDLMKEAGNQFDEAKIAKGELTPVFFGSALTNFGVKTFLDAYLQFAPAPSVHKVADGEQIQPTDEEFSGFVFKIQANMNPNHRDRIAFLRICSGEFDRGMDVTLNRTGKTLRLSNSTQFMADARENVERAVAGDIIGLYDTGNFQIGDTIYAGKQPVQFEKLPQFTPELFMGVSAKNVMKQKSFHKGIQQLVQEGAVQLYTNYTTGDYILGAVGQLQFEVFQFRMQNEYNSEVVMQPMGKKIARWINPEQLDEKMSSSRNLLVKDRAGQPLFLFENQFAERWFKGKYPDVELTAKL</sequence>
<evidence type="ECO:0000256" key="9">
    <source>
        <dbReference type="HAMAP-Rule" id="MF_00072"/>
    </source>
</evidence>
<comment type="caution">
    <text evidence="11">The sequence shown here is derived from an EMBL/GenBank/DDBJ whole genome shotgun (WGS) entry which is preliminary data.</text>
</comment>
<evidence type="ECO:0000313" key="12">
    <source>
        <dbReference type="Proteomes" id="UP000004470"/>
    </source>
</evidence>
<dbReference type="InterPro" id="IPR005225">
    <property type="entry name" value="Small_GTP-bd"/>
</dbReference>
<evidence type="ECO:0000256" key="3">
    <source>
        <dbReference type="ARBA" id="ARBA00022490"/>
    </source>
</evidence>
<evidence type="ECO:0000259" key="10">
    <source>
        <dbReference type="PROSITE" id="PS51722"/>
    </source>
</evidence>
<dbReference type="Gene3D" id="3.30.70.3280">
    <property type="entry name" value="Peptide chain release factor 3, domain III"/>
    <property type="match status" value="1"/>
</dbReference>
<name>E0NF86_PEDAC</name>
<dbReference type="CDD" id="cd03689">
    <property type="entry name" value="RF3_II"/>
    <property type="match status" value="1"/>
</dbReference>
<dbReference type="InterPro" id="IPR027417">
    <property type="entry name" value="P-loop_NTPase"/>
</dbReference>
<dbReference type="Gene3D" id="2.40.30.10">
    <property type="entry name" value="Translation factors"/>
    <property type="match status" value="1"/>
</dbReference>
<dbReference type="GO" id="GO:0016149">
    <property type="term" value="F:translation release factor activity, codon specific"/>
    <property type="evidence" value="ECO:0007669"/>
    <property type="project" value="UniProtKB-UniRule"/>
</dbReference>
<comment type="function">
    <text evidence="7 9">Increases the formation of ribosomal termination complexes and stimulates activities of RF-1 and RF-2. It binds guanine nucleotides and has strong preference for UGA stop codons. It may interact directly with the ribosome. The stimulation of RF-1 and RF-2 is significantly reduced by GTP and GDP, but not by GMP.</text>
</comment>
<dbReference type="InterPro" id="IPR000795">
    <property type="entry name" value="T_Tr_GTP-bd_dom"/>
</dbReference>
<dbReference type="NCBIfam" id="NF001964">
    <property type="entry name" value="PRK00741.1"/>
    <property type="match status" value="1"/>
</dbReference>
<evidence type="ECO:0000256" key="1">
    <source>
        <dbReference type="ARBA" id="ARBA00004496"/>
    </source>
</evidence>
<dbReference type="GO" id="GO:0003924">
    <property type="term" value="F:GTPase activity"/>
    <property type="evidence" value="ECO:0007669"/>
    <property type="project" value="InterPro"/>
</dbReference>
<dbReference type="EMBL" id="AEEG01000003">
    <property type="protein sequence ID" value="EFL95780.1"/>
    <property type="molecule type" value="Genomic_DNA"/>
</dbReference>
<dbReference type="PRINTS" id="PR00315">
    <property type="entry name" value="ELONGATNFCT"/>
</dbReference>
<evidence type="ECO:0000313" key="11">
    <source>
        <dbReference type="EMBL" id="EFL95780.1"/>
    </source>
</evidence>
<dbReference type="NCBIfam" id="TIGR00231">
    <property type="entry name" value="small_GTP"/>
    <property type="match status" value="1"/>
</dbReference>
<keyword evidence="4 9" id="KW-0547">Nucleotide-binding</keyword>
<dbReference type="NCBIfam" id="TIGR00503">
    <property type="entry name" value="prfC"/>
    <property type="match status" value="1"/>
</dbReference>
<dbReference type="GO" id="GO:0006449">
    <property type="term" value="P:regulation of translational termination"/>
    <property type="evidence" value="ECO:0007669"/>
    <property type="project" value="UniProtKB-UniRule"/>
</dbReference>
<accession>E0NF86</accession>
<feature type="binding site" evidence="9">
    <location>
        <begin position="101"/>
        <end position="105"/>
    </location>
    <ligand>
        <name>GTP</name>
        <dbReference type="ChEBI" id="CHEBI:37565"/>
    </ligand>
</feature>
<dbReference type="AlphaFoldDB" id="E0NF86"/>
<dbReference type="GO" id="GO:0016150">
    <property type="term" value="F:translation release factor activity, codon nonspecific"/>
    <property type="evidence" value="ECO:0007669"/>
    <property type="project" value="TreeGrafter"/>
</dbReference>
<keyword evidence="5 9" id="KW-0648">Protein biosynthesis</keyword>
<feature type="binding site" evidence="9">
    <location>
        <begin position="155"/>
        <end position="158"/>
    </location>
    <ligand>
        <name>GTP</name>
        <dbReference type="ChEBI" id="CHEBI:37565"/>
    </ligand>
</feature>
<dbReference type="FunFam" id="2.40.30.10:FF:000040">
    <property type="entry name" value="Peptide chain release factor 3"/>
    <property type="match status" value="1"/>
</dbReference>
<dbReference type="Proteomes" id="UP000004470">
    <property type="component" value="Unassembled WGS sequence"/>
</dbReference>
<dbReference type="InterPro" id="IPR035647">
    <property type="entry name" value="EFG_III/V"/>
</dbReference>
<evidence type="ECO:0000256" key="4">
    <source>
        <dbReference type="ARBA" id="ARBA00022741"/>
    </source>
</evidence>
<comment type="similarity">
    <text evidence="2 9">Belongs to the TRAFAC class translation factor GTPase superfamily. Classic translation factor GTPase family. PrfC subfamily.</text>
</comment>
<dbReference type="Pfam" id="PF00009">
    <property type="entry name" value="GTP_EFTU"/>
    <property type="match status" value="1"/>
</dbReference>
<dbReference type="InterPro" id="IPR009000">
    <property type="entry name" value="Transl_B-barrel_sf"/>
</dbReference>
<keyword evidence="6 9" id="KW-0342">GTP-binding</keyword>
<dbReference type="Pfam" id="PF16658">
    <property type="entry name" value="RF3_C"/>
    <property type="match status" value="1"/>
</dbReference>
<dbReference type="Pfam" id="PF22042">
    <property type="entry name" value="EF-G_D2"/>
    <property type="match status" value="1"/>
</dbReference>
<dbReference type="HOGENOM" id="CLU_002794_2_1_9"/>
<dbReference type="Gene3D" id="3.40.50.300">
    <property type="entry name" value="P-loop containing nucleotide triphosphate hydrolases"/>
    <property type="match status" value="1"/>
</dbReference>
<keyword evidence="12" id="KW-1185">Reference proteome</keyword>
<organism evidence="11 12">
    <name type="scientific">Pediococcus acidilactici DSM 20284</name>
    <dbReference type="NCBI Taxonomy" id="862514"/>
    <lineage>
        <taxon>Bacteria</taxon>
        <taxon>Bacillati</taxon>
        <taxon>Bacillota</taxon>
        <taxon>Bacilli</taxon>
        <taxon>Lactobacillales</taxon>
        <taxon>Lactobacillaceae</taxon>
        <taxon>Pediococcus</taxon>
        <taxon>Pediococcus acidilactici group</taxon>
    </lineage>
</organism>
<dbReference type="GO" id="GO:0005525">
    <property type="term" value="F:GTP binding"/>
    <property type="evidence" value="ECO:0007669"/>
    <property type="project" value="UniProtKB-UniRule"/>
</dbReference>
<dbReference type="SUPFAM" id="SSF54980">
    <property type="entry name" value="EF-G C-terminal domain-like"/>
    <property type="match status" value="1"/>
</dbReference>
<dbReference type="PROSITE" id="PS51722">
    <property type="entry name" value="G_TR_2"/>
    <property type="match status" value="1"/>
</dbReference>
<comment type="subcellular location">
    <subcellularLocation>
        <location evidence="1 9">Cytoplasm</location>
    </subcellularLocation>
</comment>
<feature type="binding site" evidence="9">
    <location>
        <begin position="33"/>
        <end position="40"/>
    </location>
    <ligand>
        <name>GTP</name>
        <dbReference type="ChEBI" id="CHEBI:37565"/>
    </ligand>
</feature>
<dbReference type="HAMAP" id="MF_00072">
    <property type="entry name" value="Rel_fac_3"/>
    <property type="match status" value="1"/>
</dbReference>
<feature type="domain" description="Tr-type G" evidence="10">
    <location>
        <begin position="24"/>
        <end position="289"/>
    </location>
</feature>
<dbReference type="GO" id="GO:0005829">
    <property type="term" value="C:cytosol"/>
    <property type="evidence" value="ECO:0007669"/>
    <property type="project" value="TreeGrafter"/>
</dbReference>
<evidence type="ECO:0000256" key="8">
    <source>
        <dbReference type="ARBA" id="ARBA00073639"/>
    </source>
</evidence>
<dbReference type="PROSITE" id="PS00301">
    <property type="entry name" value="G_TR_1"/>
    <property type="match status" value="1"/>
</dbReference>
<dbReference type="InterPro" id="IPR053905">
    <property type="entry name" value="EF-G-like_DII"/>
</dbReference>
<proteinExistence type="inferred from homology"/>
<dbReference type="SUPFAM" id="SSF50447">
    <property type="entry name" value="Translation proteins"/>
    <property type="match status" value="1"/>
</dbReference>
<gene>
    <name evidence="9 11" type="primary">prfC</name>
    <name evidence="11" type="ORF">HMPREF0623_0816</name>
</gene>
<evidence type="ECO:0000256" key="5">
    <source>
        <dbReference type="ARBA" id="ARBA00022917"/>
    </source>
</evidence>
<dbReference type="eggNOG" id="COG4108">
    <property type="taxonomic scope" value="Bacteria"/>
</dbReference>
<dbReference type="CDD" id="cd16259">
    <property type="entry name" value="RF3_III"/>
    <property type="match status" value="1"/>
</dbReference>
<evidence type="ECO:0000256" key="6">
    <source>
        <dbReference type="ARBA" id="ARBA00023134"/>
    </source>
</evidence>
<dbReference type="FunFam" id="3.30.70.3280:FF:000001">
    <property type="entry name" value="Peptide chain release factor 3"/>
    <property type="match status" value="1"/>
</dbReference>
<evidence type="ECO:0000256" key="2">
    <source>
        <dbReference type="ARBA" id="ARBA00009978"/>
    </source>
</evidence>
<dbReference type="CDD" id="cd04169">
    <property type="entry name" value="RF3"/>
    <property type="match status" value="1"/>
</dbReference>
<reference evidence="11" key="1">
    <citation type="submission" date="2010-07" db="EMBL/GenBank/DDBJ databases">
        <authorList>
            <person name="Muzny D."/>
            <person name="Qin X."/>
            <person name="Deng J."/>
            <person name="Jiang H."/>
            <person name="Liu Y."/>
            <person name="Qu J."/>
            <person name="Song X.-Z."/>
            <person name="Zhang L."/>
            <person name="Thornton R."/>
            <person name="Coyle M."/>
            <person name="Francisco L."/>
            <person name="Jackson L."/>
            <person name="Javaid M."/>
            <person name="Korchina V."/>
            <person name="Kovar C."/>
            <person name="Mata R."/>
            <person name="Mathew T."/>
            <person name="Ngo R."/>
            <person name="Nguyen L."/>
            <person name="Nguyen N."/>
            <person name="Okwuonu G."/>
            <person name="Ongeri F."/>
            <person name="Pham C."/>
            <person name="Simmons D."/>
            <person name="Wilczek-Boney K."/>
            <person name="Hale W."/>
            <person name="Jakkamsetti A."/>
            <person name="Pham P."/>
            <person name="Ruth R."/>
            <person name="San Lucas F."/>
            <person name="Warren J."/>
            <person name="Zhang J."/>
            <person name="Zhao Z."/>
            <person name="Zhou C."/>
            <person name="Zhu D."/>
            <person name="Lee S."/>
            <person name="Bess C."/>
            <person name="Blankenburg K."/>
            <person name="Forbes L."/>
            <person name="Fu Q."/>
            <person name="Gubbala S."/>
            <person name="Hirani K."/>
            <person name="Jayaseelan J.C."/>
            <person name="Lara F."/>
            <person name="Munidasa M."/>
            <person name="Palculict T."/>
            <person name="Patil S."/>
            <person name="Pu L.-L."/>
            <person name="Saada N."/>
            <person name="Tang L."/>
            <person name="Weissenberger G."/>
            <person name="Zhu Y."/>
            <person name="Hemphill L."/>
            <person name="Shang Y."/>
            <person name="Youmans B."/>
            <person name="Ayvaz T."/>
            <person name="Ross M."/>
            <person name="Santibanez J."/>
            <person name="Aqrawi P."/>
            <person name="Gross S."/>
            <person name="Joshi V."/>
            <person name="Fowler G."/>
            <person name="Nazareth L."/>
            <person name="Reid J."/>
            <person name="Worley K."/>
            <person name="Petrosino J."/>
            <person name="Highlander S."/>
            <person name="Gibbs R."/>
        </authorList>
    </citation>
    <scope>NUCLEOTIDE SEQUENCE [LARGE SCALE GENOMIC DNA]</scope>
    <source>
        <strain evidence="11">DSM 20284</strain>
    </source>
</reference>
<dbReference type="PANTHER" id="PTHR43556:SF2">
    <property type="entry name" value="PEPTIDE CHAIN RELEASE FACTOR RF3"/>
    <property type="match status" value="1"/>
</dbReference>
<evidence type="ECO:0000256" key="7">
    <source>
        <dbReference type="ARBA" id="ARBA00025017"/>
    </source>
</evidence>
<dbReference type="PANTHER" id="PTHR43556">
    <property type="entry name" value="PEPTIDE CHAIN RELEASE FACTOR RF3"/>
    <property type="match status" value="1"/>
</dbReference>
<dbReference type="InterPro" id="IPR032090">
    <property type="entry name" value="RF3_C"/>
</dbReference>
<protein>
    <recommendedName>
        <fullName evidence="8 9">Peptide chain release factor 3</fullName>
        <shortName evidence="9">RF-3</shortName>
    </recommendedName>
</protein>